<sequence length="179" mass="20870">MSNYQFIIPNKKLVTYQVFSYAIILLNIAGLYLLNPQQESWSWGIYLLLLLLSAFRAIGDYRAYKSKRSLKSNVLLLVIIALFWSRTEYNMGIWINLLLAGLYFISTRKLTIVVSEDGVNYPAFPAKNIQWSEISNLILKDDILTIDLKNNKIYQHQIEYTGNVVNEQEFNDFCRTRLV</sequence>
<feature type="transmembrane region" description="Helical" evidence="1">
    <location>
        <begin position="13"/>
        <end position="34"/>
    </location>
</feature>
<evidence type="ECO:0000313" key="3">
    <source>
        <dbReference type="Proteomes" id="UP001325680"/>
    </source>
</evidence>
<evidence type="ECO:0000256" key="1">
    <source>
        <dbReference type="SAM" id="Phobius"/>
    </source>
</evidence>
<keyword evidence="1" id="KW-0812">Transmembrane</keyword>
<accession>A0ABZ0W7H2</accession>
<organism evidence="2 3">
    <name type="scientific">Niabella yanshanensis</name>
    <dbReference type="NCBI Taxonomy" id="577386"/>
    <lineage>
        <taxon>Bacteria</taxon>
        <taxon>Pseudomonadati</taxon>
        <taxon>Bacteroidota</taxon>
        <taxon>Chitinophagia</taxon>
        <taxon>Chitinophagales</taxon>
        <taxon>Chitinophagaceae</taxon>
        <taxon>Niabella</taxon>
    </lineage>
</organism>
<dbReference type="RefSeq" id="WP_114792887.1">
    <property type="nucleotide sequence ID" value="NZ_CP139960.1"/>
</dbReference>
<evidence type="ECO:0000313" key="2">
    <source>
        <dbReference type="EMBL" id="WQD39141.1"/>
    </source>
</evidence>
<protein>
    <submittedName>
        <fullName evidence="2">Uncharacterized protein</fullName>
    </submittedName>
</protein>
<dbReference type="EMBL" id="CP139960">
    <property type="protein sequence ID" value="WQD39141.1"/>
    <property type="molecule type" value="Genomic_DNA"/>
</dbReference>
<keyword evidence="3" id="KW-1185">Reference proteome</keyword>
<name>A0ABZ0W7H2_9BACT</name>
<reference evidence="2 3" key="1">
    <citation type="submission" date="2023-12" db="EMBL/GenBank/DDBJ databases">
        <title>Genome sequencing and assembly of bacterial species from a model synthetic community.</title>
        <authorList>
            <person name="Hogle S.L."/>
        </authorList>
    </citation>
    <scope>NUCLEOTIDE SEQUENCE [LARGE SCALE GENOMIC DNA]</scope>
    <source>
        <strain evidence="2 3">HAMBI_3031</strain>
    </source>
</reference>
<dbReference type="Proteomes" id="UP001325680">
    <property type="component" value="Chromosome"/>
</dbReference>
<gene>
    <name evidence="2" type="ORF">U0035_03135</name>
</gene>
<proteinExistence type="predicted"/>
<keyword evidence="1" id="KW-0472">Membrane</keyword>
<feature type="transmembrane region" description="Helical" evidence="1">
    <location>
        <begin position="40"/>
        <end position="58"/>
    </location>
</feature>
<feature type="transmembrane region" description="Helical" evidence="1">
    <location>
        <begin position="70"/>
        <end position="85"/>
    </location>
</feature>
<keyword evidence="1" id="KW-1133">Transmembrane helix</keyword>